<protein>
    <submittedName>
        <fullName evidence="3">Uncharacterized protein</fullName>
    </submittedName>
</protein>
<proteinExistence type="predicted"/>
<dbReference type="AlphaFoldDB" id="A0A915HR10"/>
<dbReference type="Gene3D" id="1.20.1740.10">
    <property type="entry name" value="Amino acid/polyamine transporter I"/>
    <property type="match status" value="1"/>
</dbReference>
<keyword evidence="1" id="KW-0813">Transport</keyword>
<accession>A0A915HR10</accession>
<evidence type="ECO:0000256" key="1">
    <source>
        <dbReference type="ARBA" id="ARBA00022448"/>
    </source>
</evidence>
<dbReference type="Proteomes" id="UP000887565">
    <property type="component" value="Unplaced"/>
</dbReference>
<dbReference type="PANTHER" id="PTHR43243:SF4">
    <property type="entry name" value="CATIONIC AMINO ACID TRANSPORTER 4"/>
    <property type="match status" value="1"/>
</dbReference>
<organism evidence="2 3">
    <name type="scientific">Romanomermis culicivorax</name>
    <name type="common">Nematode worm</name>
    <dbReference type="NCBI Taxonomy" id="13658"/>
    <lineage>
        <taxon>Eukaryota</taxon>
        <taxon>Metazoa</taxon>
        <taxon>Ecdysozoa</taxon>
        <taxon>Nematoda</taxon>
        <taxon>Enoplea</taxon>
        <taxon>Dorylaimia</taxon>
        <taxon>Mermithida</taxon>
        <taxon>Mermithoidea</taxon>
        <taxon>Mermithidae</taxon>
        <taxon>Romanomermis</taxon>
    </lineage>
</organism>
<reference evidence="3" key="1">
    <citation type="submission" date="2022-11" db="UniProtKB">
        <authorList>
            <consortium name="WormBaseParasite"/>
        </authorList>
    </citation>
    <scope>IDENTIFICATION</scope>
</reference>
<dbReference type="GO" id="GO:0005886">
    <property type="term" value="C:plasma membrane"/>
    <property type="evidence" value="ECO:0007669"/>
    <property type="project" value="TreeGrafter"/>
</dbReference>
<sequence>MFSVYLPVFLYILFDLQPDFDKNYRNHTSLIITNNGNSSFSHLRIVLFRRYRPDMQKLFVENVAPQNAGFAAFLASLCYAEFGGRVPKAGSAYSYGYVTIGEFWAFIIDHQNFCHKLNKLPTDQNSHQPKLKRELSVDNEKKIYGKNTHIFLETKVVKI</sequence>
<dbReference type="WBParaSite" id="nRc.2.0.1.t03885-RA">
    <property type="protein sequence ID" value="nRc.2.0.1.t03885-RA"/>
    <property type="gene ID" value="nRc.2.0.1.g03885"/>
</dbReference>
<evidence type="ECO:0000313" key="2">
    <source>
        <dbReference type="Proteomes" id="UP000887565"/>
    </source>
</evidence>
<dbReference type="GO" id="GO:0015171">
    <property type="term" value="F:amino acid transmembrane transporter activity"/>
    <property type="evidence" value="ECO:0007669"/>
    <property type="project" value="TreeGrafter"/>
</dbReference>
<keyword evidence="2" id="KW-1185">Reference proteome</keyword>
<name>A0A915HR10_ROMCU</name>
<dbReference type="PANTHER" id="PTHR43243">
    <property type="entry name" value="INNER MEMBRANE TRANSPORTER YGJI-RELATED"/>
    <property type="match status" value="1"/>
</dbReference>
<evidence type="ECO:0000313" key="3">
    <source>
        <dbReference type="WBParaSite" id="nRc.2.0.1.t03885-RA"/>
    </source>
</evidence>